<evidence type="ECO:0000259" key="2">
    <source>
        <dbReference type="Pfam" id="PF03629"/>
    </source>
</evidence>
<proteinExistence type="predicted"/>
<reference evidence="3 4" key="1">
    <citation type="submission" date="2019-02" db="EMBL/GenBank/DDBJ databases">
        <title>Deep-cultivation of Planctomycetes and their phenomic and genomic characterization uncovers novel biology.</title>
        <authorList>
            <person name="Wiegand S."/>
            <person name="Jogler M."/>
            <person name="Boedeker C."/>
            <person name="Pinto D."/>
            <person name="Vollmers J."/>
            <person name="Rivas-Marin E."/>
            <person name="Kohn T."/>
            <person name="Peeters S.H."/>
            <person name="Heuer A."/>
            <person name="Rast P."/>
            <person name="Oberbeckmann S."/>
            <person name="Bunk B."/>
            <person name="Jeske O."/>
            <person name="Meyerdierks A."/>
            <person name="Storesund J.E."/>
            <person name="Kallscheuer N."/>
            <person name="Luecker S."/>
            <person name="Lage O.M."/>
            <person name="Pohl T."/>
            <person name="Merkel B.J."/>
            <person name="Hornburger P."/>
            <person name="Mueller R.-W."/>
            <person name="Bruemmer F."/>
            <person name="Labrenz M."/>
            <person name="Spormann A.M."/>
            <person name="Op den Camp H."/>
            <person name="Overmann J."/>
            <person name="Amann R."/>
            <person name="Jetten M.S.M."/>
            <person name="Mascher T."/>
            <person name="Medema M.H."/>
            <person name="Devos D.P."/>
            <person name="Kaster A.-K."/>
            <person name="Ovreas L."/>
            <person name="Rohde M."/>
            <person name="Galperin M.Y."/>
            <person name="Jogler C."/>
        </authorList>
    </citation>
    <scope>NUCLEOTIDE SEQUENCE [LARGE SCALE GENOMIC DNA]</scope>
    <source>
        <strain evidence="3 4">Pla133</strain>
    </source>
</reference>
<dbReference type="EMBL" id="CP036287">
    <property type="protein sequence ID" value="QDU66023.1"/>
    <property type="molecule type" value="Genomic_DNA"/>
</dbReference>
<sequence>MALATGLAGLGVLATPLAAQIDPPTQAGYRGILVVGQSNMVGGNTGPRDATPGGVDELPPNVYCLDRTDQVAPWHFPFPFALPGVESGTSANVNAAMSLAKQLGESFPQDRFCVVFCAQNASGFNSIVSDPLRNWAAPASPNHLNGNLYDLAVERCIHAAAQGVDVELFVGLMGESDAQVMTVADLAQEYEWLVEGLRADVGPGPAVFGTAPQWTDGALGDLSSIDAALTLVAASVPDTVLAWADGLFHPPADPNHFDAPSCRLHGQRMFDALTAAGLIGPAGPTAGGPWFQPGATPPGGETGIVLRQDFTSGSWFESFSDALDGGAIGRGHFSRLNDFERFRRADGSFVLTATWSTGESITWTQTSNPLLTPRDVVQGFAPLVDPLGLANMGLVQGLCRTSTTGALLSFRPGVSTLSGPLAGLYLYNEYEFAKALGIAAVLRSPLGLSATSVTIVAR</sequence>
<dbReference type="KEGG" id="pbap:Pla133_10890"/>
<dbReference type="Pfam" id="PF03629">
    <property type="entry name" value="SASA"/>
    <property type="match status" value="1"/>
</dbReference>
<dbReference type="SUPFAM" id="SSF52266">
    <property type="entry name" value="SGNH hydrolase"/>
    <property type="match status" value="1"/>
</dbReference>
<keyword evidence="1" id="KW-0378">Hydrolase</keyword>
<organism evidence="3 4">
    <name type="scientific">Engelhardtia mirabilis</name>
    <dbReference type="NCBI Taxonomy" id="2528011"/>
    <lineage>
        <taxon>Bacteria</taxon>
        <taxon>Pseudomonadati</taxon>
        <taxon>Planctomycetota</taxon>
        <taxon>Planctomycetia</taxon>
        <taxon>Planctomycetia incertae sedis</taxon>
        <taxon>Engelhardtia</taxon>
    </lineage>
</organism>
<dbReference type="Proteomes" id="UP000316921">
    <property type="component" value="Chromosome"/>
</dbReference>
<dbReference type="InterPro" id="IPR005181">
    <property type="entry name" value="SASA"/>
</dbReference>
<dbReference type="AlphaFoldDB" id="A0A518BGF6"/>
<evidence type="ECO:0000256" key="1">
    <source>
        <dbReference type="ARBA" id="ARBA00022801"/>
    </source>
</evidence>
<protein>
    <recommendedName>
        <fullName evidence="2">Sialate O-acetylesterase domain-containing protein</fullName>
    </recommendedName>
</protein>
<evidence type="ECO:0000313" key="3">
    <source>
        <dbReference type="EMBL" id="QDU66023.1"/>
    </source>
</evidence>
<dbReference type="Gene3D" id="3.40.50.1110">
    <property type="entry name" value="SGNH hydrolase"/>
    <property type="match status" value="1"/>
</dbReference>
<gene>
    <name evidence="3" type="ORF">Pla133_10890</name>
</gene>
<dbReference type="InterPro" id="IPR036514">
    <property type="entry name" value="SGNH_hydro_sf"/>
</dbReference>
<evidence type="ECO:0000313" key="4">
    <source>
        <dbReference type="Proteomes" id="UP000316921"/>
    </source>
</evidence>
<name>A0A518BGF6_9BACT</name>
<accession>A0A518BGF6</accession>
<dbReference type="GO" id="GO:0016788">
    <property type="term" value="F:hydrolase activity, acting on ester bonds"/>
    <property type="evidence" value="ECO:0007669"/>
    <property type="project" value="UniProtKB-ARBA"/>
</dbReference>
<dbReference type="RefSeq" id="WP_145063200.1">
    <property type="nucleotide sequence ID" value="NZ_CP036287.1"/>
</dbReference>
<feature type="domain" description="Sialate O-acetylesterase" evidence="2">
    <location>
        <begin position="33"/>
        <end position="273"/>
    </location>
</feature>
<keyword evidence="4" id="KW-1185">Reference proteome</keyword>